<dbReference type="EMBL" id="JAFKCT010000007">
    <property type="protein sequence ID" value="MBN7812535.1"/>
    <property type="molecule type" value="Genomic_DNA"/>
</dbReference>
<evidence type="ECO:0000313" key="2">
    <source>
        <dbReference type="EMBL" id="MBN7812535.1"/>
    </source>
</evidence>
<proteinExistence type="predicted"/>
<protein>
    <submittedName>
        <fullName evidence="2">DUF3825 domain-containing protein</fullName>
    </submittedName>
</protein>
<reference evidence="2 3" key="1">
    <citation type="submission" date="2021-03" db="EMBL/GenBank/DDBJ databases">
        <title>novel species isolated from a fishpond in China.</title>
        <authorList>
            <person name="Lu H."/>
            <person name="Cai Z."/>
        </authorList>
    </citation>
    <scope>NUCLEOTIDE SEQUENCE [LARGE SCALE GENOMIC DNA]</scope>
    <source>
        <strain evidence="2 3">H41</strain>
    </source>
</reference>
<keyword evidence="3" id="KW-1185">Reference proteome</keyword>
<evidence type="ECO:0000313" key="3">
    <source>
        <dbReference type="Proteomes" id="UP000664317"/>
    </source>
</evidence>
<name>A0ABS3C6Q7_9BACT</name>
<accession>A0ABS3C6Q7</accession>
<dbReference type="Pfam" id="PF12873">
    <property type="entry name" value="DUF3825"/>
    <property type="match status" value="1"/>
</dbReference>
<gene>
    <name evidence="2" type="ORF">J0A68_16390</name>
</gene>
<dbReference type="InterPro" id="IPR024437">
    <property type="entry name" value="DUF3825"/>
</dbReference>
<dbReference type="Proteomes" id="UP000664317">
    <property type="component" value="Unassembled WGS sequence"/>
</dbReference>
<dbReference type="RefSeq" id="WP_206579312.1">
    <property type="nucleotide sequence ID" value="NZ_JAFKCT010000007.1"/>
</dbReference>
<feature type="domain" description="DUF3825" evidence="1">
    <location>
        <begin position="142"/>
        <end position="390"/>
    </location>
</feature>
<organism evidence="2 3">
    <name type="scientific">Algoriphagus oliviformis</name>
    <dbReference type="NCBI Taxonomy" id="2811231"/>
    <lineage>
        <taxon>Bacteria</taxon>
        <taxon>Pseudomonadati</taxon>
        <taxon>Bacteroidota</taxon>
        <taxon>Cytophagia</taxon>
        <taxon>Cytophagales</taxon>
        <taxon>Cyclobacteriaceae</taxon>
        <taxon>Algoriphagus</taxon>
    </lineage>
</organism>
<sequence>MAATSNKFGIFNFGFIENNRTFIDEINRMVKNGATQAEFKTFNIAFYNAFQNGELRYLDKKGNVSKESDSFYAIYSTGFINQEDQEIIAYFYRIRPDKNWTGIYFTVESALTKEIKKNLLFRIGNIIFDEWNEGFQFLEELSQKTIPEKWSYQNHESGIPHPILKSFIENTFEKLLRDKSQAKLIISDDRKFAIFNSGLLDKFFHDIYIILELRDQNGEIEYFNPFIMKSLSDLSKRKFQKDGVLLNHPDRLPDSIDFFSDIKEVTFNNSIPIDRSYDKFTHIIEERIDRFPKDYQKKDTTELARILDNSINYAKSMAKRNYKLVVPQYRPQSDKLQLLMPIYLSGSFAKQPDFALVLDLEDGLYTPETILPLDAAYQNARLIAKPDDFWLNPDDI</sequence>
<evidence type="ECO:0000259" key="1">
    <source>
        <dbReference type="Pfam" id="PF12873"/>
    </source>
</evidence>
<comment type="caution">
    <text evidence="2">The sequence shown here is derived from an EMBL/GenBank/DDBJ whole genome shotgun (WGS) entry which is preliminary data.</text>
</comment>